<feature type="compositionally biased region" description="Basic residues" evidence="1">
    <location>
        <begin position="531"/>
        <end position="541"/>
    </location>
</feature>
<feature type="non-terminal residue" evidence="3">
    <location>
        <position position="541"/>
    </location>
</feature>
<dbReference type="InterPro" id="IPR000210">
    <property type="entry name" value="BTB/POZ_dom"/>
</dbReference>
<protein>
    <recommendedName>
        <fullName evidence="2">BTB domain-containing protein</fullName>
    </recommendedName>
</protein>
<dbReference type="Proteomes" id="UP000288716">
    <property type="component" value="Unassembled WGS sequence"/>
</dbReference>
<feature type="region of interest" description="Disordered" evidence="1">
    <location>
        <begin position="516"/>
        <end position="541"/>
    </location>
</feature>
<name>A0A443S6R1_9ACAR</name>
<comment type="caution">
    <text evidence="3">The sequence shown here is derived from an EMBL/GenBank/DDBJ whole genome shotgun (WGS) entry which is preliminary data.</text>
</comment>
<sequence>MTETINENEDNYTDLTVNNVCFNCENGFVLGNRTKLSLYSSLLAAIFKSTSGTDLMNKKCITLKKVMCENVELLFKSILGDEFVETDEETLEHIRHTATVLGMKIEQKTTDNRRIAFRVLSANSDQIVIDTSIVDVLFSTEDNRSTAAVSNEQISNDETRQHTQSQQIRDDFEVQDICFNCCDGIVFGNRKQLSLYSLSLEQIFHDYPGIANNVSTPGVGKGIFLSNSRSDVELLFQTIITGEFARLEVNRLSRVQQVAHVLGMKLDEFPNVDGSVWVCVAQRSNNDANNSITNFQITEITDNSFVQTEEIVEYSSEDRNLENDIDETLNDIRFNCADGHILGSRQQLSMYSTFLKQLFEEFPNIAAKNESSHKRGINVPTVHRKDIDILFQAMSKKGVIAINAEQISGICHTAMMLQIKLHQIPVDGGECINIQVVPTDSGEVNTHLPNVIVNSVSNDDVCNETDNVTDTQVSATNEDSDDCKIIDTTHGSNEEKKKSGTPLKYIGKARRSFPFSVKKEAIKKERTEPCKRHHKGERNPK</sequence>
<keyword evidence="4" id="KW-1185">Reference proteome</keyword>
<organism evidence="3 4">
    <name type="scientific">Leptotrombidium deliense</name>
    <dbReference type="NCBI Taxonomy" id="299467"/>
    <lineage>
        <taxon>Eukaryota</taxon>
        <taxon>Metazoa</taxon>
        <taxon>Ecdysozoa</taxon>
        <taxon>Arthropoda</taxon>
        <taxon>Chelicerata</taxon>
        <taxon>Arachnida</taxon>
        <taxon>Acari</taxon>
        <taxon>Acariformes</taxon>
        <taxon>Trombidiformes</taxon>
        <taxon>Prostigmata</taxon>
        <taxon>Anystina</taxon>
        <taxon>Parasitengona</taxon>
        <taxon>Trombiculoidea</taxon>
        <taxon>Trombiculidae</taxon>
        <taxon>Leptotrombidium</taxon>
    </lineage>
</organism>
<gene>
    <name evidence="3" type="ORF">B4U80_13422</name>
</gene>
<dbReference type="VEuPathDB" id="VectorBase:LDEU008839"/>
<evidence type="ECO:0000313" key="3">
    <source>
        <dbReference type="EMBL" id="RWS23201.1"/>
    </source>
</evidence>
<dbReference type="SMART" id="SM00225">
    <property type="entry name" value="BTB"/>
    <property type="match status" value="2"/>
</dbReference>
<dbReference type="EMBL" id="NCKV01006914">
    <property type="protein sequence ID" value="RWS23201.1"/>
    <property type="molecule type" value="Genomic_DNA"/>
</dbReference>
<reference evidence="3 4" key="1">
    <citation type="journal article" date="2018" name="Gigascience">
        <title>Genomes of trombidid mites reveal novel predicted allergens and laterally-transferred genes associated with secondary metabolism.</title>
        <authorList>
            <person name="Dong X."/>
            <person name="Chaisiri K."/>
            <person name="Xia D."/>
            <person name="Armstrong S.D."/>
            <person name="Fang Y."/>
            <person name="Donnelly M.J."/>
            <person name="Kadowaki T."/>
            <person name="McGarry J.W."/>
            <person name="Darby A.C."/>
            <person name="Makepeace B.L."/>
        </authorList>
    </citation>
    <scope>NUCLEOTIDE SEQUENCE [LARGE SCALE GENOMIC DNA]</scope>
    <source>
        <strain evidence="3">UoL-UT</strain>
    </source>
</reference>
<dbReference type="AlphaFoldDB" id="A0A443S6R1"/>
<evidence type="ECO:0000256" key="1">
    <source>
        <dbReference type="SAM" id="MobiDB-lite"/>
    </source>
</evidence>
<evidence type="ECO:0000259" key="2">
    <source>
        <dbReference type="SMART" id="SM00225"/>
    </source>
</evidence>
<evidence type="ECO:0000313" key="4">
    <source>
        <dbReference type="Proteomes" id="UP000288716"/>
    </source>
</evidence>
<feature type="domain" description="BTB" evidence="2">
    <location>
        <begin position="330"/>
        <end position="434"/>
    </location>
</feature>
<proteinExistence type="predicted"/>
<accession>A0A443S6R1</accession>
<feature type="compositionally biased region" description="Basic and acidic residues" evidence="1">
    <location>
        <begin position="517"/>
        <end position="530"/>
    </location>
</feature>
<feature type="domain" description="BTB" evidence="2">
    <location>
        <begin position="18"/>
        <end position="118"/>
    </location>
</feature>